<dbReference type="Pfam" id="PF20163">
    <property type="entry name" value="DUF6536"/>
    <property type="match status" value="1"/>
</dbReference>
<evidence type="ECO:0000256" key="1">
    <source>
        <dbReference type="SAM" id="Phobius"/>
    </source>
</evidence>
<accession>C7YV97</accession>
<protein>
    <recommendedName>
        <fullName evidence="2">DUF6536 domain-containing protein</fullName>
    </recommendedName>
</protein>
<name>C7YV97_FUSV7</name>
<reference evidence="3 4" key="1">
    <citation type="journal article" date="2009" name="PLoS Genet.">
        <title>The genome of Nectria haematococca: contribution of supernumerary chromosomes to gene expansion.</title>
        <authorList>
            <person name="Coleman J.J."/>
            <person name="Rounsley S.D."/>
            <person name="Rodriguez-Carres M."/>
            <person name="Kuo A."/>
            <person name="Wasmann C.C."/>
            <person name="Grimwood J."/>
            <person name="Schmutz J."/>
            <person name="Taga M."/>
            <person name="White G.J."/>
            <person name="Zhou S."/>
            <person name="Schwartz D.C."/>
            <person name="Freitag M."/>
            <person name="Ma L.J."/>
            <person name="Danchin E.G."/>
            <person name="Henrissat B."/>
            <person name="Coutinho P.M."/>
            <person name="Nelson D.R."/>
            <person name="Straney D."/>
            <person name="Napoli C.A."/>
            <person name="Barker B.M."/>
            <person name="Gribskov M."/>
            <person name="Rep M."/>
            <person name="Kroken S."/>
            <person name="Molnar I."/>
            <person name="Rensing C."/>
            <person name="Kennell J.C."/>
            <person name="Zamora J."/>
            <person name="Farman M.L."/>
            <person name="Selker E.U."/>
            <person name="Salamov A."/>
            <person name="Shapiro H."/>
            <person name="Pangilinan J."/>
            <person name="Lindquist E."/>
            <person name="Lamers C."/>
            <person name="Grigoriev I.V."/>
            <person name="Geiser D.M."/>
            <person name="Covert S.F."/>
            <person name="Temporini E."/>
            <person name="Vanetten H.D."/>
        </authorList>
    </citation>
    <scope>NUCLEOTIDE SEQUENCE [LARGE SCALE GENOMIC DNA]</scope>
    <source>
        <strain evidence="4">ATCC MYA-4622 / CBS 123669 / FGSC 9596 / NRRL 45880 / 77-13-4</strain>
    </source>
</reference>
<feature type="transmembrane region" description="Helical" evidence="1">
    <location>
        <begin position="333"/>
        <end position="352"/>
    </location>
</feature>
<keyword evidence="4" id="KW-1185">Reference proteome</keyword>
<feature type="transmembrane region" description="Helical" evidence="1">
    <location>
        <begin position="551"/>
        <end position="568"/>
    </location>
</feature>
<keyword evidence="1" id="KW-1133">Transmembrane helix</keyword>
<gene>
    <name evidence="3" type="ORF">NECHADRAFT_49000</name>
</gene>
<proteinExistence type="predicted"/>
<keyword evidence="1" id="KW-0472">Membrane</keyword>
<dbReference type="OrthoDB" id="5429634at2759"/>
<feature type="domain" description="DUF6536" evidence="2">
    <location>
        <begin position="39"/>
        <end position="178"/>
    </location>
</feature>
<evidence type="ECO:0000313" key="4">
    <source>
        <dbReference type="Proteomes" id="UP000005206"/>
    </source>
</evidence>
<feature type="transmembrane region" description="Helical" evidence="1">
    <location>
        <begin position="427"/>
        <end position="445"/>
    </location>
</feature>
<dbReference type="eggNOG" id="ENOG502RYAY">
    <property type="taxonomic scope" value="Eukaryota"/>
</dbReference>
<dbReference type="AlphaFoldDB" id="C7YV97"/>
<dbReference type="GeneID" id="9675043"/>
<keyword evidence="1" id="KW-0812">Transmembrane</keyword>
<dbReference type="PANTHER" id="PTHR35395:SF1">
    <property type="entry name" value="DUF6536 DOMAIN-CONTAINING PROTEIN"/>
    <property type="match status" value="1"/>
</dbReference>
<dbReference type="PANTHER" id="PTHR35395">
    <property type="entry name" value="DUF6536 DOMAIN-CONTAINING PROTEIN"/>
    <property type="match status" value="1"/>
</dbReference>
<dbReference type="RefSeq" id="XP_003050658.1">
    <property type="nucleotide sequence ID" value="XM_003050612.1"/>
</dbReference>
<evidence type="ECO:0000259" key="2">
    <source>
        <dbReference type="Pfam" id="PF20163"/>
    </source>
</evidence>
<dbReference type="InterPro" id="IPR046623">
    <property type="entry name" value="DUF6536"/>
</dbReference>
<dbReference type="OMA" id="TSANSYW"/>
<organism evidence="3 4">
    <name type="scientific">Fusarium vanettenii (strain ATCC MYA-4622 / CBS 123669 / FGSC 9596 / NRRL 45880 / 77-13-4)</name>
    <name type="common">Fusarium solani subsp. pisi</name>
    <dbReference type="NCBI Taxonomy" id="660122"/>
    <lineage>
        <taxon>Eukaryota</taxon>
        <taxon>Fungi</taxon>
        <taxon>Dikarya</taxon>
        <taxon>Ascomycota</taxon>
        <taxon>Pezizomycotina</taxon>
        <taxon>Sordariomycetes</taxon>
        <taxon>Hypocreomycetidae</taxon>
        <taxon>Hypocreales</taxon>
        <taxon>Nectriaceae</taxon>
        <taxon>Fusarium</taxon>
        <taxon>Fusarium solani species complex</taxon>
        <taxon>Fusarium vanettenii</taxon>
    </lineage>
</organism>
<dbReference type="VEuPathDB" id="FungiDB:NECHADRAFT_49000"/>
<dbReference type="EMBL" id="GG698900">
    <property type="protein sequence ID" value="EEU44945.1"/>
    <property type="molecule type" value="Genomic_DNA"/>
</dbReference>
<dbReference type="Proteomes" id="UP000005206">
    <property type="component" value="Chromosome 9"/>
</dbReference>
<dbReference type="KEGG" id="nhe:NECHADRAFT_49000"/>
<feature type="transmembrane region" description="Helical" evidence="1">
    <location>
        <begin position="588"/>
        <end position="610"/>
    </location>
</feature>
<feature type="transmembrane region" description="Helical" evidence="1">
    <location>
        <begin position="41"/>
        <end position="64"/>
    </location>
</feature>
<sequence length="687" mass="77247">MELSELSHSRSSWALLHSDDRSDQTESKTPRKPQFQSGWRFSLFLGTTSCVVVFVINLVVTIWATTRKKKNMIGLPVLREGRCSDMRHWNSGLHLLINALSSILLAASNYAMQCICAPTRADINKAHSEGKWLDIGVPSAHNLNHISKKRYRLWLVLAVTSLPLHLVYDIWTVDSQKENLDWEQSKFFNRHWTFTNNSRTNEAKEKWTTLTGLGVNNMLQKLTNLECIRRFATSFQTSHQNLILVTSTARDPKFQGRATFRKNITIVPQSLEEIYSWICGDLPCAGSYEGPCHGNMPALEKAADTWAPWCDKVEYCYSEPMEERCQLTFSPTFMAFVLVSNALKAIVLFYIVSRPPYEALFVLGDAIESFMAVPDVFSTGLCLASVDDIRQKNPQHWPGPRTWSLDRGLWGSTVSPRRWKASMLLSGIRYLVSLSLVLFFLIFSVRQLPDLRGMGIPGTLWRLGFGTVTELTLIKRTGGGASNSFTMTQSVLLASLPHLVFSGLYLQYNALFTGMLAAHEWSDFGRKRKGLRVSSEPRGEQRARYFLQLPYRWSIPLILMSMTMHWMLSQSIFIVPIEFENEFITTCGYSPIAIVAVFVAGIIMALAVIITARRRLPTAMPVVRSCSLAIAAACHGLEGTERPEDPLVPVRWGAMAHPEDDLVVGKPGHCGFSGGFVEEPQEGGLYS</sequence>
<dbReference type="InParanoid" id="C7YV97"/>
<dbReference type="HOGENOM" id="CLU_010112_0_1_1"/>
<evidence type="ECO:0000313" key="3">
    <source>
        <dbReference type="EMBL" id="EEU44945.1"/>
    </source>
</evidence>